<organism evidence="2 3">
    <name type="scientific">Symbiodinium necroappetens</name>
    <dbReference type="NCBI Taxonomy" id="1628268"/>
    <lineage>
        <taxon>Eukaryota</taxon>
        <taxon>Sar</taxon>
        <taxon>Alveolata</taxon>
        <taxon>Dinophyceae</taxon>
        <taxon>Suessiales</taxon>
        <taxon>Symbiodiniaceae</taxon>
        <taxon>Symbiodinium</taxon>
    </lineage>
</organism>
<reference evidence="2" key="1">
    <citation type="submission" date="2021-02" db="EMBL/GenBank/DDBJ databases">
        <authorList>
            <person name="Dougan E. K."/>
            <person name="Rhodes N."/>
            <person name="Thang M."/>
            <person name="Chan C."/>
        </authorList>
    </citation>
    <scope>NUCLEOTIDE SEQUENCE</scope>
</reference>
<dbReference type="AlphaFoldDB" id="A0A812VDA3"/>
<accession>A0A812VDA3</accession>
<dbReference type="OrthoDB" id="432343at2759"/>
<gene>
    <name evidence="2" type="ORF">SNEC2469_LOCUS17896</name>
</gene>
<keyword evidence="1" id="KW-0812">Transmembrane</keyword>
<evidence type="ECO:0000313" key="2">
    <source>
        <dbReference type="EMBL" id="CAE7634564.1"/>
    </source>
</evidence>
<sequence>MQKPDAPLPAKASCFRQLHVRVALLVAVVFTLTILLAKKDFRTALDIGSLKLIRRNDSEAKPATPEFLGKRPLLNANRSESLVAPAYAPAADSRSESTDAFVNASLAAGEAAQEPGPGPKPKLEAFLTLPYTMASIERFALENSLDVYMVLQRGQKRGSSWLTYAANFYGSEAEDKIIRKLRSMRGASDGVQIREIIDVSDGSCTEYRKSFQSRQKVLKYSDCKEHASNSQIRWLRTCFDRVLASGVQYGRIVRTRPDVALFRDVRLSSYPCGKVYVPYKSDPSPVAGDWFFFMDFTLLKSWWATVEAASTVKYQQWPYPDYYIFKNAALRRTHLPAVIVRAPNVVECCRLSQDRGQEHTEGTNLDQECRRLLGNGHFAKVWPSFDLRIRETHAGPPFVGCNSERQAAIGVSSKQLAARIQSHKRAGKSLIH</sequence>
<dbReference type="Proteomes" id="UP000601435">
    <property type="component" value="Unassembled WGS sequence"/>
</dbReference>
<keyword evidence="1" id="KW-0472">Membrane</keyword>
<dbReference type="EMBL" id="CAJNJA010029808">
    <property type="protein sequence ID" value="CAE7634564.1"/>
    <property type="molecule type" value="Genomic_DNA"/>
</dbReference>
<feature type="transmembrane region" description="Helical" evidence="1">
    <location>
        <begin position="20"/>
        <end position="37"/>
    </location>
</feature>
<name>A0A812VDA3_9DINO</name>
<evidence type="ECO:0000256" key="1">
    <source>
        <dbReference type="SAM" id="Phobius"/>
    </source>
</evidence>
<proteinExistence type="predicted"/>
<evidence type="ECO:0000313" key="3">
    <source>
        <dbReference type="Proteomes" id="UP000601435"/>
    </source>
</evidence>
<comment type="caution">
    <text evidence="2">The sequence shown here is derived from an EMBL/GenBank/DDBJ whole genome shotgun (WGS) entry which is preliminary data.</text>
</comment>
<protein>
    <submittedName>
        <fullName evidence="2">Uncharacterized protein</fullName>
    </submittedName>
</protein>
<keyword evidence="3" id="KW-1185">Reference proteome</keyword>
<keyword evidence="1" id="KW-1133">Transmembrane helix</keyword>